<dbReference type="AlphaFoldDB" id="A0AAN8N7S0"/>
<feature type="compositionally biased region" description="Basic residues" evidence="3">
    <location>
        <begin position="425"/>
        <end position="443"/>
    </location>
</feature>
<dbReference type="GO" id="GO:0030686">
    <property type="term" value="C:90S preribosome"/>
    <property type="evidence" value="ECO:0007669"/>
    <property type="project" value="TreeGrafter"/>
</dbReference>
<evidence type="ECO:0000256" key="1">
    <source>
        <dbReference type="ARBA" id="ARBA00023054"/>
    </source>
</evidence>
<feature type="region of interest" description="Disordered" evidence="3">
    <location>
        <begin position="1"/>
        <end position="31"/>
    </location>
</feature>
<feature type="compositionally biased region" description="Acidic residues" evidence="3">
    <location>
        <begin position="297"/>
        <end position="312"/>
    </location>
</feature>
<keyword evidence="1 2" id="KW-0175">Coiled coil</keyword>
<evidence type="ECO:0000259" key="4">
    <source>
        <dbReference type="Pfam" id="PF09073"/>
    </source>
</evidence>
<accession>A0AAN8N7S0</accession>
<sequence length="529" mass="58697">MPKRKRSDYERPLPTDEETIPTTHEGEESTRSIAIHQKTIEQKIHHSRVLLKRALKTAKGFEQQKLGKRIKAARKGKGKGGKTQPTTQKGGQEKSGNNDNNNNEVERLEKEIEALKHVDLMDLATRHLNKLLLKNRALSGSKYFPPEIAREVEELAKVPVPTGPVANVCARMLNANPVKESVKEIVANLARLLGVEGGAEDGKSTVKETETLEEKKKVKESKAAVHGADQKPENDEEDSGEEDSERSPKDDSEDAVIHPSMLKNLAAKYLRNGGAVSSGESEDEDEDDERIAWSSEDGGEDDDEEDISDSEDDRPRGRSMSITPIPEDQLRKIEALEEEALDIDLSDDNEEEEEEEEEEVVSDSETSPPPSKKSEKSKAKKQTAPALAPTPTEPIKSSSFFPTLMTGYISGSDSDGASDASAQNKSKKSKKKGPPEKKIRKNRMGQQARRALAEKMYGTGANHIKKAKEEKEAKVKLKEEKRKAWEEKQTKAVHVSWQLKKKEKDEKDRIVKDMMAGKGAGAGKKIVFD</sequence>
<dbReference type="InterPro" id="IPR037393">
    <property type="entry name" value="Bud22/SRFB1"/>
</dbReference>
<keyword evidence="6" id="KW-1185">Reference proteome</keyword>
<reference evidence="5 6" key="1">
    <citation type="submission" date="2019-10" db="EMBL/GenBank/DDBJ databases">
        <authorList>
            <person name="Palmer J.M."/>
        </authorList>
    </citation>
    <scope>NUCLEOTIDE SEQUENCE [LARGE SCALE GENOMIC DNA]</scope>
    <source>
        <strain evidence="5 6">TWF718</strain>
    </source>
</reference>
<feature type="compositionally biased region" description="Acidic residues" evidence="3">
    <location>
        <begin position="280"/>
        <end position="289"/>
    </location>
</feature>
<feature type="compositionally biased region" description="Basic and acidic residues" evidence="3">
    <location>
        <begin position="200"/>
        <end position="233"/>
    </location>
</feature>
<dbReference type="EMBL" id="JAVHNR010000002">
    <property type="protein sequence ID" value="KAK6351260.1"/>
    <property type="molecule type" value="Genomic_DNA"/>
</dbReference>
<name>A0AAN8N7S0_9PEZI</name>
<dbReference type="PANTHER" id="PTHR23325:SF1">
    <property type="entry name" value="SERUM RESPONSE FACTOR-BINDING PROTEIN 1"/>
    <property type="match status" value="1"/>
</dbReference>
<dbReference type="GO" id="GO:0030490">
    <property type="term" value="P:maturation of SSU-rRNA"/>
    <property type="evidence" value="ECO:0007669"/>
    <property type="project" value="TreeGrafter"/>
</dbReference>
<gene>
    <name evidence="5" type="ORF">TWF718_004427</name>
</gene>
<proteinExistence type="predicted"/>
<dbReference type="Pfam" id="PF09073">
    <property type="entry name" value="BUD22"/>
    <property type="match status" value="1"/>
</dbReference>
<dbReference type="GO" id="GO:0005634">
    <property type="term" value="C:nucleus"/>
    <property type="evidence" value="ECO:0007669"/>
    <property type="project" value="TreeGrafter"/>
</dbReference>
<evidence type="ECO:0000256" key="3">
    <source>
        <dbReference type="SAM" id="MobiDB-lite"/>
    </source>
</evidence>
<feature type="coiled-coil region" evidence="2">
    <location>
        <begin position="461"/>
        <end position="488"/>
    </location>
</feature>
<dbReference type="Proteomes" id="UP001313282">
    <property type="component" value="Unassembled WGS sequence"/>
</dbReference>
<organism evidence="5 6">
    <name type="scientific">Orbilia javanica</name>
    <dbReference type="NCBI Taxonomy" id="47235"/>
    <lineage>
        <taxon>Eukaryota</taxon>
        <taxon>Fungi</taxon>
        <taxon>Dikarya</taxon>
        <taxon>Ascomycota</taxon>
        <taxon>Pezizomycotina</taxon>
        <taxon>Orbiliomycetes</taxon>
        <taxon>Orbiliales</taxon>
        <taxon>Orbiliaceae</taxon>
        <taxon>Orbilia</taxon>
    </lineage>
</organism>
<comment type="caution">
    <text evidence="5">The sequence shown here is derived from an EMBL/GenBank/DDBJ whole genome shotgun (WGS) entry which is preliminary data.</text>
</comment>
<dbReference type="InterPro" id="IPR015158">
    <property type="entry name" value="Bud22_dom"/>
</dbReference>
<feature type="region of interest" description="Disordered" evidence="3">
    <location>
        <begin position="57"/>
        <end position="103"/>
    </location>
</feature>
<protein>
    <recommendedName>
        <fullName evidence="4">Bud22 domain-containing protein</fullName>
    </recommendedName>
</protein>
<evidence type="ECO:0000313" key="5">
    <source>
        <dbReference type="EMBL" id="KAK6351260.1"/>
    </source>
</evidence>
<feature type="compositionally biased region" description="Acidic residues" evidence="3">
    <location>
        <begin position="336"/>
        <end position="362"/>
    </location>
</feature>
<feature type="region of interest" description="Disordered" evidence="3">
    <location>
        <begin position="273"/>
        <end position="447"/>
    </location>
</feature>
<feature type="compositionally biased region" description="Low complexity" evidence="3">
    <location>
        <begin position="410"/>
        <end position="422"/>
    </location>
</feature>
<dbReference type="PANTHER" id="PTHR23325">
    <property type="entry name" value="SERUM RESPONSE FACTOR-BINDING"/>
    <property type="match status" value="1"/>
</dbReference>
<feature type="domain" description="Bud22" evidence="4">
    <location>
        <begin position="44"/>
        <end position="497"/>
    </location>
</feature>
<evidence type="ECO:0000256" key="2">
    <source>
        <dbReference type="SAM" id="Coils"/>
    </source>
</evidence>
<evidence type="ECO:0000313" key="6">
    <source>
        <dbReference type="Proteomes" id="UP001313282"/>
    </source>
</evidence>
<feature type="compositionally biased region" description="Acidic residues" evidence="3">
    <location>
        <begin position="234"/>
        <end position="244"/>
    </location>
</feature>
<feature type="compositionally biased region" description="Basic residues" evidence="3">
    <location>
        <begin position="66"/>
        <end position="80"/>
    </location>
</feature>
<feature type="region of interest" description="Disordered" evidence="3">
    <location>
        <begin position="199"/>
        <end position="260"/>
    </location>
</feature>